<dbReference type="OrthoDB" id="269117at2"/>
<keyword evidence="2" id="KW-0805">Transcription regulation</keyword>
<dbReference type="Gene3D" id="1.10.260.40">
    <property type="entry name" value="lambda repressor-like DNA-binding domains"/>
    <property type="match status" value="1"/>
</dbReference>
<dbReference type="GO" id="GO:0000976">
    <property type="term" value="F:transcription cis-regulatory region binding"/>
    <property type="evidence" value="ECO:0007669"/>
    <property type="project" value="TreeGrafter"/>
</dbReference>
<evidence type="ECO:0000313" key="6">
    <source>
        <dbReference type="EMBL" id="KIQ35290.1"/>
    </source>
</evidence>
<dbReference type="SUPFAM" id="SSF53822">
    <property type="entry name" value="Periplasmic binding protein-like I"/>
    <property type="match status" value="1"/>
</dbReference>
<dbReference type="InterPro" id="IPR000843">
    <property type="entry name" value="HTH_LacI"/>
</dbReference>
<evidence type="ECO:0000256" key="3">
    <source>
        <dbReference type="ARBA" id="ARBA00023125"/>
    </source>
</evidence>
<evidence type="ECO:0000256" key="4">
    <source>
        <dbReference type="ARBA" id="ARBA00023163"/>
    </source>
</evidence>
<name>A0A0D0N1Q2_VARPD</name>
<keyword evidence="1" id="KW-0678">Repressor</keyword>
<dbReference type="GO" id="GO:0003700">
    <property type="term" value="F:DNA-binding transcription factor activity"/>
    <property type="evidence" value="ECO:0007669"/>
    <property type="project" value="TreeGrafter"/>
</dbReference>
<proteinExistence type="predicted"/>
<dbReference type="PROSITE" id="PS50932">
    <property type="entry name" value="HTH_LACI_2"/>
    <property type="match status" value="1"/>
</dbReference>
<evidence type="ECO:0000256" key="2">
    <source>
        <dbReference type="ARBA" id="ARBA00023015"/>
    </source>
</evidence>
<dbReference type="Gene3D" id="3.40.50.2300">
    <property type="match status" value="2"/>
</dbReference>
<dbReference type="AlphaFoldDB" id="A0A0D0N1Q2"/>
<dbReference type="InterPro" id="IPR010982">
    <property type="entry name" value="Lambda_DNA-bd_dom_sf"/>
</dbReference>
<gene>
    <name evidence="6" type="ORF">RT97_05130</name>
</gene>
<feature type="domain" description="HTH lacI-type" evidence="5">
    <location>
        <begin position="5"/>
        <end position="59"/>
    </location>
</feature>
<evidence type="ECO:0000259" key="5">
    <source>
        <dbReference type="PROSITE" id="PS50932"/>
    </source>
</evidence>
<dbReference type="PANTHER" id="PTHR30146">
    <property type="entry name" value="LACI-RELATED TRANSCRIPTIONAL REPRESSOR"/>
    <property type="match status" value="1"/>
</dbReference>
<dbReference type="SUPFAM" id="SSF47413">
    <property type="entry name" value="lambda repressor-like DNA-binding domains"/>
    <property type="match status" value="1"/>
</dbReference>
<dbReference type="EMBL" id="JXQQ01000010">
    <property type="protein sequence ID" value="KIQ35290.1"/>
    <property type="molecule type" value="Genomic_DNA"/>
</dbReference>
<sequence length="353" mass="38798">MRSNATAQDVARLANVSQSAVSRTFTPGASVSEDTRARVMIAAKSLGYRPNAMARSLITRRSRIIALVMGYLENQFYPLVIEKLSQKLQKQGYHVLMFISDGDETDGVLDEILQYQIDGIVMASAMLSPDLARQCADSGVPVVLFNRVPDTSAFARHTTSSVTSDNREGGRMVAELLLARGHKRIAFLAGLEKSSTNLERERGFNEALQKAGASVFRREVGHYSFERAGDAARAMFAGVPERKRPDAVFVANDHMAIAVMDVLRQELGLRVPDDVSVIGFDDVPQAAWGAYRLTTVVQSVEPMVEATVELLHEQMQDNAQPRNVVIPCRVVERDSVRTAPPARRKTARASKPA</sequence>
<protein>
    <submittedName>
        <fullName evidence="6">LacI family transcriptional regulator</fullName>
    </submittedName>
</protein>
<comment type="caution">
    <text evidence="6">The sequence shown here is derived from an EMBL/GenBank/DDBJ whole genome shotgun (WGS) entry which is preliminary data.</text>
</comment>
<reference evidence="6 7" key="1">
    <citation type="submission" date="2014-12" db="EMBL/GenBank/DDBJ databases">
        <title>16Stimator: statistical estimation of ribosomal gene copy numbers from draft genome assemblies.</title>
        <authorList>
            <person name="Perisin M.A."/>
            <person name="Vetter M."/>
            <person name="Gilbert J.A."/>
            <person name="Bergelson J."/>
        </authorList>
    </citation>
    <scope>NUCLEOTIDE SEQUENCE [LARGE SCALE GENOMIC DNA]</scope>
    <source>
        <strain evidence="6 7">MEDvA23</strain>
    </source>
</reference>
<keyword evidence="3" id="KW-0238">DNA-binding</keyword>
<dbReference type="CDD" id="cd06278">
    <property type="entry name" value="PBP1_LacI-like"/>
    <property type="match status" value="1"/>
</dbReference>
<evidence type="ECO:0000256" key="1">
    <source>
        <dbReference type="ARBA" id="ARBA00022491"/>
    </source>
</evidence>
<dbReference type="InterPro" id="IPR046335">
    <property type="entry name" value="LacI/GalR-like_sensor"/>
</dbReference>
<evidence type="ECO:0000313" key="7">
    <source>
        <dbReference type="Proteomes" id="UP000032067"/>
    </source>
</evidence>
<dbReference type="Pfam" id="PF00356">
    <property type="entry name" value="LacI"/>
    <property type="match status" value="1"/>
</dbReference>
<dbReference type="RefSeq" id="WP_042577695.1">
    <property type="nucleotide sequence ID" value="NZ_JXQQ01000010.1"/>
</dbReference>
<accession>A0A0D0N1Q2</accession>
<keyword evidence="4" id="KW-0804">Transcription</keyword>
<dbReference type="SMART" id="SM00354">
    <property type="entry name" value="HTH_LACI"/>
    <property type="match status" value="1"/>
</dbReference>
<dbReference type="Pfam" id="PF13377">
    <property type="entry name" value="Peripla_BP_3"/>
    <property type="match status" value="1"/>
</dbReference>
<organism evidence="6 7">
    <name type="scientific">Variovorax paradoxus</name>
    <dbReference type="NCBI Taxonomy" id="34073"/>
    <lineage>
        <taxon>Bacteria</taxon>
        <taxon>Pseudomonadati</taxon>
        <taxon>Pseudomonadota</taxon>
        <taxon>Betaproteobacteria</taxon>
        <taxon>Burkholderiales</taxon>
        <taxon>Comamonadaceae</taxon>
        <taxon>Variovorax</taxon>
    </lineage>
</organism>
<dbReference type="CDD" id="cd01392">
    <property type="entry name" value="HTH_LacI"/>
    <property type="match status" value="1"/>
</dbReference>
<dbReference type="Proteomes" id="UP000032067">
    <property type="component" value="Unassembled WGS sequence"/>
</dbReference>
<dbReference type="PANTHER" id="PTHR30146:SF95">
    <property type="entry name" value="RIBOSE OPERON REPRESSOR"/>
    <property type="match status" value="1"/>
</dbReference>
<dbReference type="InterPro" id="IPR028082">
    <property type="entry name" value="Peripla_BP_I"/>
</dbReference>